<name>A0ACB8MNF4_CITSI</name>
<dbReference type="EMBL" id="CM039172">
    <property type="protein sequence ID" value="KAH9786685.1"/>
    <property type="molecule type" value="Genomic_DNA"/>
</dbReference>
<reference evidence="2" key="1">
    <citation type="journal article" date="2023" name="Hortic. Res.">
        <title>A chromosome-level phased genome enabling allele-level studies in sweet orange: a case study on citrus Huanglongbing tolerance.</title>
        <authorList>
            <person name="Wu B."/>
            <person name="Yu Q."/>
            <person name="Deng Z."/>
            <person name="Duan Y."/>
            <person name="Luo F."/>
            <person name="Gmitter F. Jr."/>
        </authorList>
    </citation>
    <scope>NUCLEOTIDE SEQUENCE [LARGE SCALE GENOMIC DNA]</scope>
    <source>
        <strain evidence="2">cv. Valencia</strain>
    </source>
</reference>
<organism evidence="1 2">
    <name type="scientific">Citrus sinensis</name>
    <name type="common">Sweet orange</name>
    <name type="synonym">Citrus aurantium var. sinensis</name>
    <dbReference type="NCBI Taxonomy" id="2711"/>
    <lineage>
        <taxon>Eukaryota</taxon>
        <taxon>Viridiplantae</taxon>
        <taxon>Streptophyta</taxon>
        <taxon>Embryophyta</taxon>
        <taxon>Tracheophyta</taxon>
        <taxon>Spermatophyta</taxon>
        <taxon>Magnoliopsida</taxon>
        <taxon>eudicotyledons</taxon>
        <taxon>Gunneridae</taxon>
        <taxon>Pentapetalae</taxon>
        <taxon>rosids</taxon>
        <taxon>malvids</taxon>
        <taxon>Sapindales</taxon>
        <taxon>Rutaceae</taxon>
        <taxon>Aurantioideae</taxon>
        <taxon>Citrus</taxon>
    </lineage>
</organism>
<protein>
    <submittedName>
        <fullName evidence="1">Protein FAR-RED IMPAIRED RESPONSE 1</fullName>
    </submittedName>
</protein>
<evidence type="ECO:0000313" key="1">
    <source>
        <dbReference type="EMBL" id="KAH9786685.1"/>
    </source>
</evidence>
<sequence length="744" mass="86149">MNLQIDLNTNLDECGNVIDGNVVNENTMGDKDGKNLEPYTGLEFDTQDDAYSFYLRYAKCTGFGISKKSSRRSKLSGEFIDAKFACTRYGIKRESTAINQRPCSKWYVQNFIKEHNHELYPSHAHYFPCHRSIAFSNTHSINMLRAVGVGTNKIFAAMARKNGGYENIGYTEKDIRNHLDKERRLALELGDARAMLNHFTQMQEENPNFFYAVDLDEEQRLKNVFWVDATSREDYKIFGDVVSFDTTYITNKYKMPFAPFIGVNNHFQSILLGCALLADETTSTFVWLMQTWLRAMGGKHPIAILTDQDKAMKAAISIVFPNSRHRFCMWHILRKIPEKLSYVIKKDESFMRIFNDCVYNSWLEEDFEKKWWNMIGEFELEGNEWLGSLYEDRKFWVPTYMRDTFFAGLSTTQRSESINSFFDKYVSKKTSLKEFVEQYKVALQDRQEKEAYASFSTLHKKPMLKSPSPFAKQMSRIYTHEVFKKFQVEVLGASACFSEQKLEVGTIKTFEVKDFEKNVAFMVNWEVRSQEINCLCRLFEYNGFLCRHVLCVLQSLGVFSIPPHYILKRWSKNAKSLDSTSSTSNIPKGIQFKKQRFDKLFYQATKLSEEGSLSSGSFNIAYCALQDALEKCIRVNRSLKEHEVELDGAYKVDKENIDGNLLDDISILDPQISIIRDENVIDLCDTQDCLQELENYASLKNFSGEYLSDVEYYIFLTSIEANRTQTVLFGSVRFGSIFSVLGLF</sequence>
<gene>
    <name evidence="1" type="ORF">KPL71_010349</name>
</gene>
<dbReference type="Proteomes" id="UP000829398">
    <property type="component" value="Chromosome 3"/>
</dbReference>
<keyword evidence="2" id="KW-1185">Reference proteome</keyword>
<evidence type="ECO:0000313" key="2">
    <source>
        <dbReference type="Proteomes" id="UP000829398"/>
    </source>
</evidence>
<accession>A0ACB8MNF4</accession>
<comment type="caution">
    <text evidence="1">The sequence shown here is derived from an EMBL/GenBank/DDBJ whole genome shotgun (WGS) entry which is preliminary data.</text>
</comment>
<proteinExistence type="predicted"/>